<proteinExistence type="predicted"/>
<comment type="caution">
    <text evidence="1">The sequence shown here is derived from an EMBL/GenBank/DDBJ whole genome shotgun (WGS) entry which is preliminary data.</text>
</comment>
<dbReference type="EMBL" id="JAAALK010000283">
    <property type="protein sequence ID" value="KAG8072334.1"/>
    <property type="molecule type" value="Genomic_DNA"/>
</dbReference>
<protein>
    <submittedName>
        <fullName evidence="1">Uncharacterized protein</fullName>
    </submittedName>
</protein>
<accession>A0A8J5W368</accession>
<dbReference type="Proteomes" id="UP000729402">
    <property type="component" value="Unassembled WGS sequence"/>
</dbReference>
<organism evidence="1 2">
    <name type="scientific">Zizania palustris</name>
    <name type="common">Northern wild rice</name>
    <dbReference type="NCBI Taxonomy" id="103762"/>
    <lineage>
        <taxon>Eukaryota</taxon>
        <taxon>Viridiplantae</taxon>
        <taxon>Streptophyta</taxon>
        <taxon>Embryophyta</taxon>
        <taxon>Tracheophyta</taxon>
        <taxon>Spermatophyta</taxon>
        <taxon>Magnoliopsida</taxon>
        <taxon>Liliopsida</taxon>
        <taxon>Poales</taxon>
        <taxon>Poaceae</taxon>
        <taxon>BOP clade</taxon>
        <taxon>Oryzoideae</taxon>
        <taxon>Oryzeae</taxon>
        <taxon>Zizaniinae</taxon>
        <taxon>Zizania</taxon>
    </lineage>
</organism>
<keyword evidence="2" id="KW-1185">Reference proteome</keyword>
<sequence length="73" mass="8193">MLRNRSSTGITVTPCSRCRALERTSTMGWQRRAAVGEVVERVNVSGFPSSVTRVSRVSSFRADLYVPSQYPVW</sequence>
<gene>
    <name evidence="1" type="ORF">GUJ93_ZPchr0006g45799</name>
</gene>
<dbReference type="AlphaFoldDB" id="A0A8J5W368"/>
<name>A0A8J5W368_ZIZPA</name>
<reference evidence="1" key="1">
    <citation type="journal article" date="2021" name="bioRxiv">
        <title>Whole Genome Assembly and Annotation of Northern Wild Rice, Zizania palustris L., Supports a Whole Genome Duplication in the Zizania Genus.</title>
        <authorList>
            <person name="Haas M."/>
            <person name="Kono T."/>
            <person name="Macchietto M."/>
            <person name="Millas R."/>
            <person name="McGilp L."/>
            <person name="Shao M."/>
            <person name="Duquette J."/>
            <person name="Hirsch C.N."/>
            <person name="Kimball J."/>
        </authorList>
    </citation>
    <scope>NUCLEOTIDE SEQUENCE</scope>
    <source>
        <tissue evidence="1">Fresh leaf tissue</tissue>
    </source>
</reference>
<evidence type="ECO:0000313" key="1">
    <source>
        <dbReference type="EMBL" id="KAG8072334.1"/>
    </source>
</evidence>
<reference evidence="1" key="2">
    <citation type="submission" date="2021-02" db="EMBL/GenBank/DDBJ databases">
        <authorList>
            <person name="Kimball J.A."/>
            <person name="Haas M.W."/>
            <person name="Macchietto M."/>
            <person name="Kono T."/>
            <person name="Duquette J."/>
            <person name="Shao M."/>
        </authorList>
    </citation>
    <scope>NUCLEOTIDE SEQUENCE</scope>
    <source>
        <tissue evidence="1">Fresh leaf tissue</tissue>
    </source>
</reference>
<evidence type="ECO:0000313" key="2">
    <source>
        <dbReference type="Proteomes" id="UP000729402"/>
    </source>
</evidence>